<proteinExistence type="predicted"/>
<dbReference type="PANTHER" id="PTHR46579">
    <property type="entry name" value="F5/8 TYPE C DOMAIN-CONTAINING PROTEIN-RELATED"/>
    <property type="match status" value="1"/>
</dbReference>
<dbReference type="PANTHER" id="PTHR46579:SF1">
    <property type="entry name" value="F5_8 TYPE C DOMAIN-CONTAINING PROTEIN"/>
    <property type="match status" value="1"/>
</dbReference>
<protein>
    <submittedName>
        <fullName evidence="1">Uncharacterized protein</fullName>
    </submittedName>
</protein>
<keyword evidence="2" id="KW-1185">Reference proteome</keyword>
<dbReference type="Proteomes" id="UP000002358">
    <property type="component" value="Chromosome 2"/>
</dbReference>
<dbReference type="AlphaFoldDB" id="A0A7M7T6Z3"/>
<evidence type="ECO:0000313" key="2">
    <source>
        <dbReference type="Proteomes" id="UP000002358"/>
    </source>
</evidence>
<dbReference type="OrthoDB" id="8194903at2759"/>
<dbReference type="InParanoid" id="A0A7M7T6Z3"/>
<dbReference type="EnsemblMetazoa" id="XM_031922967">
    <property type="protein sequence ID" value="XP_031778827"/>
    <property type="gene ID" value="LOC107981425"/>
</dbReference>
<sequence length="468" mass="53766">MKQYNGIHGCTFCYHPTESVNGLREYPISTNIHLLRTHTNISNDMLVTRQVNQRTGKVEIVEVQGVKGASALLNLNYFNLADGMSPDSMHCVFLGVTEQYTNLILLSNVNTPYYVGSPSHLKIIDTRLLAIKAPKVITRTPRSLKVRSSWKASEWRLWLLYYSIICLSDMLPLEYLKNLSKLVCGIQILLRDSISNYILITANQLLTEFVIEFQEIFGKENMTYNIHLLLHLSKSVKNLGPLNVHDAFCFENENRLLLNMKKSPTCIAVQIAKRHLFYKSIPLFSTYFSIGPRVLEFTENFENRIKAFIKVDKTVVLGTGKHLVFNENEQKLNYSGDYLSYQKFIHKHIRYSTRMYAQNIKVDDCVIELFSGEKGIITNISAIEETENKNIVVFYNPIKISNVRTVGIPIISHIKESLIEHNELRACKPNDIKGQCILTEVNEKKYICTLLKRCFGDCMGQDYIKVQK</sequence>
<name>A0A7M7T6Z3_NASVI</name>
<dbReference type="GeneID" id="107981425"/>
<dbReference type="RefSeq" id="XP_031778827.1">
    <property type="nucleotide sequence ID" value="XM_031922967.2"/>
</dbReference>
<organism evidence="1 2">
    <name type="scientific">Nasonia vitripennis</name>
    <name type="common">Parasitic wasp</name>
    <dbReference type="NCBI Taxonomy" id="7425"/>
    <lineage>
        <taxon>Eukaryota</taxon>
        <taxon>Metazoa</taxon>
        <taxon>Ecdysozoa</taxon>
        <taxon>Arthropoda</taxon>
        <taxon>Hexapoda</taxon>
        <taxon>Insecta</taxon>
        <taxon>Pterygota</taxon>
        <taxon>Neoptera</taxon>
        <taxon>Endopterygota</taxon>
        <taxon>Hymenoptera</taxon>
        <taxon>Apocrita</taxon>
        <taxon>Proctotrupomorpha</taxon>
        <taxon>Chalcidoidea</taxon>
        <taxon>Pteromalidae</taxon>
        <taxon>Pteromalinae</taxon>
        <taxon>Nasonia</taxon>
    </lineage>
</organism>
<accession>A0A7M7T6Z3</accession>
<dbReference type="KEGG" id="nvi:107981425"/>
<reference evidence="1" key="1">
    <citation type="submission" date="2021-01" db="UniProtKB">
        <authorList>
            <consortium name="EnsemblMetazoa"/>
        </authorList>
    </citation>
    <scope>IDENTIFICATION</scope>
</reference>
<evidence type="ECO:0000313" key="1">
    <source>
        <dbReference type="EnsemblMetazoa" id="XP_031778827"/>
    </source>
</evidence>